<reference evidence="1 2" key="1">
    <citation type="journal article" date="2021" name="Hortic Res">
        <title>Chromosome-scale assembly of the Dendrobium chrysotoxum genome enhances the understanding of orchid evolution.</title>
        <authorList>
            <person name="Zhang Y."/>
            <person name="Zhang G.Q."/>
            <person name="Zhang D."/>
            <person name="Liu X.D."/>
            <person name="Xu X.Y."/>
            <person name="Sun W.H."/>
            <person name="Yu X."/>
            <person name="Zhu X."/>
            <person name="Wang Z.W."/>
            <person name="Zhao X."/>
            <person name="Zhong W.Y."/>
            <person name="Chen H."/>
            <person name="Yin W.L."/>
            <person name="Huang T."/>
            <person name="Niu S.C."/>
            <person name="Liu Z.J."/>
        </authorList>
    </citation>
    <scope>NUCLEOTIDE SEQUENCE [LARGE SCALE GENOMIC DNA]</scope>
    <source>
        <strain evidence="1">Lindl</strain>
    </source>
</reference>
<gene>
    <name evidence="1" type="ORF">IEQ34_024841</name>
</gene>
<dbReference type="AlphaFoldDB" id="A0AAV7FSK6"/>
<organism evidence="1 2">
    <name type="scientific">Dendrobium chrysotoxum</name>
    <name type="common">Orchid</name>
    <dbReference type="NCBI Taxonomy" id="161865"/>
    <lineage>
        <taxon>Eukaryota</taxon>
        <taxon>Viridiplantae</taxon>
        <taxon>Streptophyta</taxon>
        <taxon>Embryophyta</taxon>
        <taxon>Tracheophyta</taxon>
        <taxon>Spermatophyta</taxon>
        <taxon>Magnoliopsida</taxon>
        <taxon>Liliopsida</taxon>
        <taxon>Asparagales</taxon>
        <taxon>Orchidaceae</taxon>
        <taxon>Epidendroideae</taxon>
        <taxon>Malaxideae</taxon>
        <taxon>Dendrobiinae</taxon>
        <taxon>Dendrobium</taxon>
    </lineage>
</organism>
<sequence>MSIDLDSFPFPLYEKDREGPEPNQERKLIRLTLVWLTLEPWAGRRVFRFCRIYRDITSPPYQIPSSGHLVHRYYQKVSCLRNCDLYRSLISDHEDPGRASGFHSHHHLEGNSSCSAIRTWSPYHGEGKVTL</sequence>
<proteinExistence type="predicted"/>
<name>A0AAV7FSK6_DENCH</name>
<dbReference type="Proteomes" id="UP000775213">
    <property type="component" value="Unassembled WGS sequence"/>
</dbReference>
<dbReference type="EMBL" id="JAGFBR010000218">
    <property type="protein sequence ID" value="KAH0446318.1"/>
    <property type="molecule type" value="Genomic_DNA"/>
</dbReference>
<protein>
    <submittedName>
        <fullName evidence="1">Uncharacterized protein</fullName>
    </submittedName>
</protein>
<evidence type="ECO:0000313" key="2">
    <source>
        <dbReference type="Proteomes" id="UP000775213"/>
    </source>
</evidence>
<accession>A0AAV7FSK6</accession>
<evidence type="ECO:0000313" key="1">
    <source>
        <dbReference type="EMBL" id="KAH0446318.1"/>
    </source>
</evidence>
<keyword evidence="2" id="KW-1185">Reference proteome</keyword>
<comment type="caution">
    <text evidence="1">The sequence shown here is derived from an EMBL/GenBank/DDBJ whole genome shotgun (WGS) entry which is preliminary data.</text>
</comment>